<dbReference type="Gene3D" id="3.30.559.30">
    <property type="entry name" value="Nonribosomal peptide synthetase, condensation domain"/>
    <property type="match status" value="1"/>
</dbReference>
<dbReference type="GO" id="GO:0044550">
    <property type="term" value="P:secondary metabolite biosynthetic process"/>
    <property type="evidence" value="ECO:0007669"/>
    <property type="project" value="TreeGrafter"/>
</dbReference>
<evidence type="ECO:0000259" key="4">
    <source>
        <dbReference type="PROSITE" id="PS50075"/>
    </source>
</evidence>
<feature type="domain" description="Carrier" evidence="4">
    <location>
        <begin position="740"/>
        <end position="815"/>
    </location>
</feature>
<dbReference type="PROSITE" id="PS50075">
    <property type="entry name" value="CARRIER"/>
    <property type="match status" value="2"/>
</dbReference>
<dbReference type="InterPro" id="IPR045851">
    <property type="entry name" value="AMP-bd_C_sf"/>
</dbReference>
<dbReference type="PANTHER" id="PTHR45527">
    <property type="entry name" value="NONRIBOSOMAL PEPTIDE SYNTHETASE"/>
    <property type="match status" value="1"/>
</dbReference>
<feature type="domain" description="Carrier" evidence="4">
    <location>
        <begin position="192"/>
        <end position="266"/>
    </location>
</feature>
<dbReference type="GO" id="GO:0031177">
    <property type="term" value="F:phosphopantetheine binding"/>
    <property type="evidence" value="ECO:0007669"/>
    <property type="project" value="InterPro"/>
</dbReference>
<protein>
    <submittedName>
        <fullName evidence="5">AMP-binding protein</fullName>
    </submittedName>
</protein>
<dbReference type="InterPro" id="IPR042099">
    <property type="entry name" value="ANL_N_sf"/>
</dbReference>
<dbReference type="Pfam" id="PF13193">
    <property type="entry name" value="AMP-binding_C"/>
    <property type="match status" value="1"/>
</dbReference>
<dbReference type="RefSeq" id="WP_144644365.1">
    <property type="nucleotide sequence ID" value="NZ_BNAX01000042.1"/>
</dbReference>
<name>A0A557ZX75_9PSEU</name>
<dbReference type="SUPFAM" id="SSF52777">
    <property type="entry name" value="CoA-dependent acyltransferases"/>
    <property type="match status" value="2"/>
</dbReference>
<dbReference type="GO" id="GO:0008610">
    <property type="term" value="P:lipid biosynthetic process"/>
    <property type="evidence" value="ECO:0007669"/>
    <property type="project" value="UniProtKB-ARBA"/>
</dbReference>
<sequence>MRDGDRSAEGVKVLDSRLRPVRAGEVGEIYLGEPGLAEGYLGQPALTATRFVADPGAQGGRMYRTGDLAVVDEEGRLYFRGRADDQVKVRGHRIELGEVEAVLRSASGVGRAVVVARAVPPGAARRDLCAYAVPEPGRTIEQAALVAWLREHLPGPMVPRYVCVLDRLPTTVNGKLDRAALPLPGRRAGCEAPETDAERQVVDAMTAVLEDDEVDVTDDFFAVGGDSVRVVRLLALLRAAGWVVGQADVFAARTARALAARITRADGAATEAGAWYEPDSAIREDVEQRFGPGSTVLPVSPMQFGMVFHTLLAPEQGMYQVQLVWDLDGPLDSGRLRTAWAKLLDRHPHLRAAFTIAGARGDVVAVVPPSISPKWTWIDVEGAGEPGRWMAEVLRTEWQGSLNPADAPLVRLAVVRSGPARHRLVVTAHHALLDGWSEPILLRDLLRLYVAGETPVPPAPGYEDYLRWLHEQDAAAALRAWTAELSGGKPNLVAGEPPRRAGAGTLTGVDVCCAPETAEALRERAVEAGVTLNALIQAGWGLALRRLTGSDDVVFGTTTSGRDAAVPGIDEIVGLCINTVPVRVRAAEGDRVVTLARQAQAHQVKFAPHAHLGLGRLQEELGVPALFDTVVVFQSYPRRAGEIAAAAACAGLSVAGFQSSSTGNYPLVFRVDVDPAVTMSVQYDHTRFPAEEAAATARFLEQVFEALAANPDTAVGAVMERGVFPARVDAQPVSRPEPAEQETEMERALAGIFADVLGRDVLGADESFFAMGGNSLKATRLVGRVRSVLGLELSVRDVFEKATVRGLAACLRVSDVDGEPAGVAARPVLRKRVGG</sequence>
<dbReference type="SMART" id="SM00823">
    <property type="entry name" value="PKS_PP"/>
    <property type="match status" value="2"/>
</dbReference>
<dbReference type="PROSITE" id="PS00012">
    <property type="entry name" value="PHOSPHOPANTETHEINE"/>
    <property type="match status" value="2"/>
</dbReference>
<evidence type="ECO:0000256" key="3">
    <source>
        <dbReference type="ARBA" id="ARBA00022553"/>
    </source>
</evidence>
<dbReference type="InterPro" id="IPR023213">
    <property type="entry name" value="CAT-like_dom_sf"/>
</dbReference>
<dbReference type="InterPro" id="IPR006162">
    <property type="entry name" value="Ppantetheine_attach_site"/>
</dbReference>
<evidence type="ECO:0000313" key="6">
    <source>
        <dbReference type="Proteomes" id="UP000318578"/>
    </source>
</evidence>
<dbReference type="InterPro" id="IPR001242">
    <property type="entry name" value="Condensation_dom"/>
</dbReference>
<dbReference type="InterPro" id="IPR029058">
    <property type="entry name" value="AB_hydrolase_fold"/>
</dbReference>
<keyword evidence="2" id="KW-0596">Phosphopantetheine</keyword>
<dbReference type="InterPro" id="IPR009081">
    <property type="entry name" value="PP-bd_ACP"/>
</dbReference>
<dbReference type="GO" id="GO:0043041">
    <property type="term" value="P:amino acid activation for nonribosomal peptide biosynthetic process"/>
    <property type="evidence" value="ECO:0007669"/>
    <property type="project" value="TreeGrafter"/>
</dbReference>
<dbReference type="Gene3D" id="3.30.559.10">
    <property type="entry name" value="Chloramphenicol acetyltransferase-like domain"/>
    <property type="match status" value="1"/>
</dbReference>
<dbReference type="AlphaFoldDB" id="A0A557ZX75"/>
<dbReference type="FunFam" id="1.10.1200.10:FF:000016">
    <property type="entry name" value="Non-ribosomal peptide synthase"/>
    <property type="match status" value="1"/>
</dbReference>
<dbReference type="InterPro" id="IPR020806">
    <property type="entry name" value="PKS_PP-bd"/>
</dbReference>
<dbReference type="GO" id="GO:0005737">
    <property type="term" value="C:cytoplasm"/>
    <property type="evidence" value="ECO:0007669"/>
    <property type="project" value="TreeGrafter"/>
</dbReference>
<dbReference type="Gene3D" id="3.40.50.1820">
    <property type="entry name" value="alpha/beta hydrolase"/>
    <property type="match status" value="1"/>
</dbReference>
<dbReference type="InterPro" id="IPR036736">
    <property type="entry name" value="ACP-like_sf"/>
</dbReference>
<dbReference type="EMBL" id="VJZA01000100">
    <property type="protein sequence ID" value="TVT16604.1"/>
    <property type="molecule type" value="Genomic_DNA"/>
</dbReference>
<keyword evidence="3" id="KW-0597">Phosphoprotein</keyword>
<dbReference type="GO" id="GO:0072330">
    <property type="term" value="P:monocarboxylic acid biosynthetic process"/>
    <property type="evidence" value="ECO:0007669"/>
    <property type="project" value="UniProtKB-ARBA"/>
</dbReference>
<keyword evidence="6" id="KW-1185">Reference proteome</keyword>
<dbReference type="Proteomes" id="UP000318578">
    <property type="component" value="Unassembled WGS sequence"/>
</dbReference>
<dbReference type="SUPFAM" id="SSF56801">
    <property type="entry name" value="Acetyl-CoA synthetase-like"/>
    <property type="match status" value="1"/>
</dbReference>
<dbReference type="InterPro" id="IPR025110">
    <property type="entry name" value="AMP-bd_C"/>
</dbReference>
<dbReference type="PANTHER" id="PTHR45527:SF1">
    <property type="entry name" value="FATTY ACID SYNTHASE"/>
    <property type="match status" value="1"/>
</dbReference>
<accession>A0A557ZX75</accession>
<comment type="caution">
    <text evidence="5">The sequence shown here is derived from an EMBL/GenBank/DDBJ whole genome shotgun (WGS) entry which is preliminary data.</text>
</comment>
<evidence type="ECO:0000256" key="2">
    <source>
        <dbReference type="ARBA" id="ARBA00022450"/>
    </source>
</evidence>
<dbReference type="Pfam" id="PF00550">
    <property type="entry name" value="PP-binding"/>
    <property type="match status" value="2"/>
</dbReference>
<dbReference type="Gene3D" id="1.10.1200.10">
    <property type="entry name" value="ACP-like"/>
    <property type="match status" value="1"/>
</dbReference>
<comment type="cofactor">
    <cofactor evidence="1">
        <name>pantetheine 4'-phosphate</name>
        <dbReference type="ChEBI" id="CHEBI:47942"/>
    </cofactor>
</comment>
<organism evidence="5 6">
    <name type="scientific">Amycolatopsis acidiphila</name>
    <dbReference type="NCBI Taxonomy" id="715473"/>
    <lineage>
        <taxon>Bacteria</taxon>
        <taxon>Bacillati</taxon>
        <taxon>Actinomycetota</taxon>
        <taxon>Actinomycetes</taxon>
        <taxon>Pseudonocardiales</taxon>
        <taxon>Pseudonocardiaceae</taxon>
        <taxon>Amycolatopsis</taxon>
    </lineage>
</organism>
<gene>
    <name evidence="5" type="ORF">FNH06_34435</name>
</gene>
<dbReference type="Gene3D" id="3.30.300.30">
    <property type="match status" value="1"/>
</dbReference>
<reference evidence="5 6" key="1">
    <citation type="submission" date="2019-07" db="EMBL/GenBank/DDBJ databases">
        <title>New species of Amycolatopsis and Streptomyces.</title>
        <authorList>
            <person name="Duangmal K."/>
            <person name="Teo W.F.A."/>
            <person name="Lipun K."/>
        </authorList>
    </citation>
    <scope>NUCLEOTIDE SEQUENCE [LARGE SCALE GENOMIC DNA]</scope>
    <source>
        <strain evidence="5 6">JCM 30562</strain>
    </source>
</reference>
<dbReference type="Gene3D" id="3.40.50.12780">
    <property type="entry name" value="N-terminal domain of ligase-like"/>
    <property type="match status" value="1"/>
</dbReference>
<dbReference type="SUPFAM" id="SSF47336">
    <property type="entry name" value="ACP-like"/>
    <property type="match status" value="2"/>
</dbReference>
<dbReference type="Pfam" id="PF00668">
    <property type="entry name" value="Condensation"/>
    <property type="match status" value="1"/>
</dbReference>
<evidence type="ECO:0000313" key="5">
    <source>
        <dbReference type="EMBL" id="TVT16604.1"/>
    </source>
</evidence>
<dbReference type="GO" id="GO:0003824">
    <property type="term" value="F:catalytic activity"/>
    <property type="evidence" value="ECO:0007669"/>
    <property type="project" value="InterPro"/>
</dbReference>
<evidence type="ECO:0000256" key="1">
    <source>
        <dbReference type="ARBA" id="ARBA00001957"/>
    </source>
</evidence>
<dbReference type="OrthoDB" id="2472181at2"/>
<proteinExistence type="predicted"/>